<feature type="transmembrane region" description="Helical" evidence="1">
    <location>
        <begin position="6"/>
        <end position="24"/>
    </location>
</feature>
<evidence type="ECO:0000256" key="1">
    <source>
        <dbReference type="SAM" id="Phobius"/>
    </source>
</evidence>
<keyword evidence="1" id="KW-0812">Transmembrane</keyword>
<evidence type="ECO:0000313" key="2">
    <source>
        <dbReference type="EMBL" id="MBX47220.1"/>
    </source>
</evidence>
<reference evidence="2" key="1">
    <citation type="submission" date="2018-02" db="EMBL/GenBank/DDBJ databases">
        <title>Rhizophora mucronata_Transcriptome.</title>
        <authorList>
            <person name="Meera S.P."/>
            <person name="Sreeshan A."/>
            <person name="Augustine A."/>
        </authorList>
    </citation>
    <scope>NUCLEOTIDE SEQUENCE</scope>
    <source>
        <tissue evidence="2">Leaf</tissue>
    </source>
</reference>
<keyword evidence="1" id="KW-1133">Transmembrane helix</keyword>
<protein>
    <submittedName>
        <fullName evidence="2">Uncharacterized protein</fullName>
    </submittedName>
</protein>
<dbReference type="EMBL" id="GGEC01066736">
    <property type="protein sequence ID" value="MBX47220.1"/>
    <property type="molecule type" value="Transcribed_RNA"/>
</dbReference>
<sequence length="33" mass="4097">MDVKYHFTIFFYLFFWVFSMYISFGNKTTVTSK</sequence>
<name>A0A2P2NXM5_RHIMU</name>
<proteinExistence type="predicted"/>
<dbReference type="AlphaFoldDB" id="A0A2P2NXM5"/>
<organism evidence="2">
    <name type="scientific">Rhizophora mucronata</name>
    <name type="common">Asiatic mangrove</name>
    <dbReference type="NCBI Taxonomy" id="61149"/>
    <lineage>
        <taxon>Eukaryota</taxon>
        <taxon>Viridiplantae</taxon>
        <taxon>Streptophyta</taxon>
        <taxon>Embryophyta</taxon>
        <taxon>Tracheophyta</taxon>
        <taxon>Spermatophyta</taxon>
        <taxon>Magnoliopsida</taxon>
        <taxon>eudicotyledons</taxon>
        <taxon>Gunneridae</taxon>
        <taxon>Pentapetalae</taxon>
        <taxon>rosids</taxon>
        <taxon>fabids</taxon>
        <taxon>Malpighiales</taxon>
        <taxon>Rhizophoraceae</taxon>
        <taxon>Rhizophora</taxon>
    </lineage>
</organism>
<keyword evidence="1" id="KW-0472">Membrane</keyword>
<accession>A0A2P2NXM5</accession>